<reference evidence="1" key="1">
    <citation type="submission" date="2018-05" db="EMBL/GenBank/DDBJ databases">
        <authorList>
            <person name="Lanie J.A."/>
            <person name="Ng W.-L."/>
            <person name="Kazmierczak K.M."/>
            <person name="Andrzejewski T.M."/>
            <person name="Davidsen T.M."/>
            <person name="Wayne K.J."/>
            <person name="Tettelin H."/>
            <person name="Glass J.I."/>
            <person name="Rusch D."/>
            <person name="Podicherti R."/>
            <person name="Tsui H.-C.T."/>
            <person name="Winkler M.E."/>
        </authorList>
    </citation>
    <scope>NUCLEOTIDE SEQUENCE</scope>
</reference>
<evidence type="ECO:0000313" key="1">
    <source>
        <dbReference type="EMBL" id="SUZ81508.1"/>
    </source>
</evidence>
<organism evidence="1">
    <name type="scientific">marine metagenome</name>
    <dbReference type="NCBI Taxonomy" id="408172"/>
    <lineage>
        <taxon>unclassified sequences</taxon>
        <taxon>metagenomes</taxon>
        <taxon>ecological metagenomes</taxon>
    </lineage>
</organism>
<dbReference type="GO" id="GO:0006281">
    <property type="term" value="P:DNA repair"/>
    <property type="evidence" value="ECO:0007669"/>
    <property type="project" value="InterPro"/>
</dbReference>
<sequence length="177" mass="20727">MSLFQPLTILDLVVYNKSSANIQRLKEMKIDVIYMTNHTDIKKISVCIFLSELLSKILSNEPNQNQKFNFLYNSFLIYDGLEKNIKNFHIQFLLKLTKFFGFQISDSSQITKAYLNKNEQNNFVMDCISMDYDSKIYSNYSERNDVLNSLIIYFSQNLGINIKLKSLQVLKEVFTPV</sequence>
<accession>A0A381QS12</accession>
<dbReference type="EMBL" id="UINC01001471">
    <property type="protein sequence ID" value="SUZ81508.1"/>
    <property type="molecule type" value="Genomic_DNA"/>
</dbReference>
<gene>
    <name evidence="1" type="ORF">METZ01_LOCUS34362</name>
</gene>
<dbReference type="AlphaFoldDB" id="A0A381QS12"/>
<dbReference type="GO" id="GO:0006310">
    <property type="term" value="P:DNA recombination"/>
    <property type="evidence" value="ECO:0007669"/>
    <property type="project" value="InterPro"/>
</dbReference>
<protein>
    <submittedName>
        <fullName evidence="1">Uncharacterized protein</fullName>
    </submittedName>
</protein>
<dbReference type="InterPro" id="IPR003717">
    <property type="entry name" value="RecO"/>
</dbReference>
<proteinExistence type="predicted"/>
<dbReference type="Pfam" id="PF02565">
    <property type="entry name" value="RecO_C"/>
    <property type="match status" value="1"/>
</dbReference>
<name>A0A381QS12_9ZZZZ</name>